<feature type="transmembrane region" description="Helical" evidence="1">
    <location>
        <begin position="123"/>
        <end position="147"/>
    </location>
</feature>
<reference evidence="2" key="2">
    <citation type="submission" date="2014-07" db="EMBL/GenBank/DDBJ databases">
        <authorList>
            <person name="Hull J."/>
        </authorList>
    </citation>
    <scope>NUCLEOTIDE SEQUENCE</scope>
</reference>
<evidence type="ECO:0000256" key="1">
    <source>
        <dbReference type="SAM" id="Phobius"/>
    </source>
</evidence>
<name>A0A0A9WDY0_LYGHE</name>
<keyword evidence="1" id="KW-1133">Transmembrane helix</keyword>
<sequence length="174" mass="18998">MSEGTKEYEGGATETTPMPVVDGVCVSTVHMATGTVGTLILVLVRDAVVMASSDANIRKNTLSFPSPSLKLFAMRVFGDTVGCVRLYGGWCVSSTATHTQAYLSITKVAAWHISWSNVFRNRYGVSIILVASSILTLYKFAFLYYMVRPAVVCNLDDHTMAVSCLKPFLYTFSL</sequence>
<dbReference type="EMBL" id="GBHO01038881">
    <property type="protein sequence ID" value="JAG04723.1"/>
    <property type="molecule type" value="Transcribed_RNA"/>
</dbReference>
<reference evidence="2" key="1">
    <citation type="journal article" date="2014" name="PLoS ONE">
        <title>Transcriptome-Based Identification of ABC Transporters in the Western Tarnished Plant Bug Lygus hesperus.</title>
        <authorList>
            <person name="Hull J.J."/>
            <person name="Chaney K."/>
            <person name="Geib S.M."/>
            <person name="Fabrick J.A."/>
            <person name="Brent C.S."/>
            <person name="Walsh D."/>
            <person name="Lavine L.C."/>
        </authorList>
    </citation>
    <scope>NUCLEOTIDE SEQUENCE</scope>
</reference>
<organism evidence="2">
    <name type="scientific">Lygus hesperus</name>
    <name type="common">Western plant bug</name>
    <dbReference type="NCBI Taxonomy" id="30085"/>
    <lineage>
        <taxon>Eukaryota</taxon>
        <taxon>Metazoa</taxon>
        <taxon>Ecdysozoa</taxon>
        <taxon>Arthropoda</taxon>
        <taxon>Hexapoda</taxon>
        <taxon>Insecta</taxon>
        <taxon>Pterygota</taxon>
        <taxon>Neoptera</taxon>
        <taxon>Paraneoptera</taxon>
        <taxon>Hemiptera</taxon>
        <taxon>Heteroptera</taxon>
        <taxon>Panheteroptera</taxon>
        <taxon>Cimicomorpha</taxon>
        <taxon>Miridae</taxon>
        <taxon>Mirini</taxon>
        <taxon>Lygus</taxon>
    </lineage>
</organism>
<feature type="non-terminal residue" evidence="2">
    <location>
        <position position="174"/>
    </location>
</feature>
<dbReference type="GO" id="GO:0016740">
    <property type="term" value="F:transferase activity"/>
    <property type="evidence" value="ECO:0007669"/>
    <property type="project" value="UniProtKB-KW"/>
</dbReference>
<proteinExistence type="predicted"/>
<evidence type="ECO:0000313" key="2">
    <source>
        <dbReference type="EMBL" id="JAG04723.1"/>
    </source>
</evidence>
<accession>A0A0A9WDY0</accession>
<keyword evidence="1" id="KW-0472">Membrane</keyword>
<keyword evidence="1" id="KW-0812">Transmembrane</keyword>
<gene>
    <name evidence="2" type="primary">COX10</name>
    <name evidence="2" type="ORF">CM83_16140</name>
</gene>
<dbReference type="AlphaFoldDB" id="A0A0A9WDY0"/>
<keyword evidence="2" id="KW-0808">Transferase</keyword>
<feature type="transmembrane region" description="Helical" evidence="1">
    <location>
        <begin position="20"/>
        <end position="44"/>
    </location>
</feature>
<protein>
    <submittedName>
        <fullName evidence="2">Protoheme IX farnesyltransferase, mitochondrial</fullName>
    </submittedName>
</protein>